<dbReference type="EMBL" id="CP023315">
    <property type="protein sequence ID" value="ATC30885.1"/>
    <property type="molecule type" value="Genomic_DNA"/>
</dbReference>
<protein>
    <submittedName>
        <fullName evidence="1">Uncharacterized protein</fullName>
    </submittedName>
</protein>
<name>A0A290MRC4_CAUVI</name>
<dbReference type="AlphaFoldDB" id="A0A290MRC4"/>
<gene>
    <name evidence="1" type="ORF">CA606_00155</name>
</gene>
<evidence type="ECO:0000313" key="1">
    <source>
        <dbReference type="EMBL" id="ATC30885.1"/>
    </source>
</evidence>
<reference evidence="2" key="1">
    <citation type="submission" date="2017-09" db="EMBL/GenBank/DDBJ databases">
        <title>Genome evolution observed in wild isolates of Caulobacter crescentus.</title>
        <authorList>
            <person name="Ely B."/>
            <person name="Wilson K."/>
            <person name="Scott D."/>
        </authorList>
    </citation>
    <scope>NUCLEOTIDE SEQUENCE [LARGE SCALE GENOMIC DNA]</scope>
    <source>
        <strain evidence="2">CB13b1a</strain>
    </source>
</reference>
<evidence type="ECO:0000313" key="2">
    <source>
        <dbReference type="Proteomes" id="UP000217311"/>
    </source>
</evidence>
<sequence>MMRSRVYTRLDQSAKFASAQVCESPVMRHNRSMPHSMRLPSLIALTAALLAPTLAAAQEEVRVKSLAAPDYFSSALADTGLPTDLWKDTAPDILRETLPRIGGPRGLSPAFANLGRRMLSTGANAPARIGEDVEMGAQRALALIALGEARAVDGLLDRTPGAAGSSALSMAAAEAALITGADDKACAVQDALTVDRGGAYWLRLRAFCQLKAGQEDAAQLTFQLAQQQTKDADYARLMGAALAGTAPGAASLKNGVNYALSRRLNLDVRSAAAVASAAPALRPLTISASGDLAGVAPGADLTAAEASALAFLRQAKTLAAFVEAAEASAASIAALAAAGGPLQDPVLMARAAVAAGDLASAQTIRARLVQDSIPGASGADLALLDALITAASGKTDNQVLGALVARGASGGARAPAQAAALLLASLGGTLDADARGQVYGFDAGKSAAQPARLQLLDDAGAAKRSGEAGLLALSIAADAGLAGPAPVDRARIARALHQAGLDGDARAIVVEGLLGLAYAK</sequence>
<proteinExistence type="predicted"/>
<organism evidence="1 2">
    <name type="scientific">Caulobacter vibrioides</name>
    <name type="common">Caulobacter crescentus</name>
    <dbReference type="NCBI Taxonomy" id="155892"/>
    <lineage>
        <taxon>Bacteria</taxon>
        <taxon>Pseudomonadati</taxon>
        <taxon>Pseudomonadota</taxon>
        <taxon>Alphaproteobacteria</taxon>
        <taxon>Caulobacterales</taxon>
        <taxon>Caulobacteraceae</taxon>
        <taxon>Caulobacter</taxon>
    </lineage>
</organism>
<dbReference type="Proteomes" id="UP000217311">
    <property type="component" value="Chromosome"/>
</dbReference>
<accession>A0A290MRC4</accession>